<dbReference type="GO" id="GO:0006325">
    <property type="term" value="P:chromatin organization"/>
    <property type="evidence" value="ECO:0007669"/>
    <property type="project" value="TreeGrafter"/>
</dbReference>
<dbReference type="PROSITE" id="PS00355">
    <property type="entry name" value="HMG14_17"/>
    <property type="match status" value="1"/>
</dbReference>
<evidence type="ECO:0000256" key="2">
    <source>
        <dbReference type="ARBA" id="ARBA00007696"/>
    </source>
</evidence>
<evidence type="ECO:0008006" key="9">
    <source>
        <dbReference type="Google" id="ProtNLM"/>
    </source>
</evidence>
<comment type="function">
    <text evidence="5">Binds to the inner side of the nucleosomal DNA thus altering the interaction between the DNA and the histone octamer. May be involved in the process which maintains transcribable genes in a unique chromatin conformation.</text>
</comment>
<dbReference type="PANTHER" id="PTHR23087:SF13">
    <property type="entry name" value="NON-HISTONE CHROMOSOMAL PROTEIN HMG-17"/>
    <property type="match status" value="1"/>
</dbReference>
<comment type="caution">
    <text evidence="7">The sequence shown here is derived from an EMBL/GenBank/DDBJ whole genome shotgun (WGS) entry which is preliminary data.</text>
</comment>
<evidence type="ECO:0000256" key="5">
    <source>
        <dbReference type="ARBA" id="ARBA00037490"/>
    </source>
</evidence>
<organism evidence="7 8">
    <name type="scientific">Zosterops borbonicus</name>
    <dbReference type="NCBI Taxonomy" id="364589"/>
    <lineage>
        <taxon>Eukaryota</taxon>
        <taxon>Metazoa</taxon>
        <taxon>Chordata</taxon>
        <taxon>Craniata</taxon>
        <taxon>Vertebrata</taxon>
        <taxon>Euteleostomi</taxon>
        <taxon>Archelosauria</taxon>
        <taxon>Archosauria</taxon>
        <taxon>Dinosauria</taxon>
        <taxon>Saurischia</taxon>
        <taxon>Theropoda</taxon>
        <taxon>Coelurosauria</taxon>
        <taxon>Aves</taxon>
        <taxon>Neognathae</taxon>
        <taxon>Neoaves</taxon>
        <taxon>Telluraves</taxon>
        <taxon>Australaves</taxon>
        <taxon>Passeriformes</taxon>
        <taxon>Sylvioidea</taxon>
        <taxon>Zosteropidae</taxon>
        <taxon>Zosterops</taxon>
    </lineage>
</organism>
<evidence type="ECO:0000256" key="1">
    <source>
        <dbReference type="ARBA" id="ARBA00004123"/>
    </source>
</evidence>
<name>A0A8K1DA36_9PASS</name>
<keyword evidence="3" id="KW-0238">DNA-binding</keyword>
<keyword evidence="4" id="KW-0539">Nucleus</keyword>
<accession>A0A8K1DA36</accession>
<dbReference type="OrthoDB" id="10258914at2759"/>
<dbReference type="Proteomes" id="UP000796761">
    <property type="component" value="Unassembled WGS sequence"/>
</dbReference>
<proteinExistence type="inferred from homology"/>
<evidence type="ECO:0000313" key="7">
    <source>
        <dbReference type="EMBL" id="TRZ08075.1"/>
    </source>
</evidence>
<evidence type="ECO:0000256" key="4">
    <source>
        <dbReference type="ARBA" id="ARBA00023242"/>
    </source>
</evidence>
<comment type="similarity">
    <text evidence="2">Belongs to the HMGN family.</text>
</comment>
<dbReference type="GO" id="GO:0031492">
    <property type="term" value="F:nucleosomal DNA binding"/>
    <property type="evidence" value="ECO:0007669"/>
    <property type="project" value="InterPro"/>
</dbReference>
<feature type="compositionally biased region" description="Basic and acidic residues" evidence="6">
    <location>
        <begin position="65"/>
        <end position="89"/>
    </location>
</feature>
<gene>
    <name evidence="7" type="ORF">HGM15179_019032</name>
</gene>
<dbReference type="SMART" id="SM00527">
    <property type="entry name" value="HMG17"/>
    <property type="match status" value="1"/>
</dbReference>
<dbReference type="EMBL" id="SWJQ01001498">
    <property type="protein sequence ID" value="TRZ08075.1"/>
    <property type="molecule type" value="Genomic_DNA"/>
</dbReference>
<reference evidence="7" key="1">
    <citation type="submission" date="2019-04" db="EMBL/GenBank/DDBJ databases">
        <title>Genome assembly of Zosterops borbonicus 15179.</title>
        <authorList>
            <person name="Leroy T."/>
            <person name="Anselmetti Y."/>
            <person name="Tilak M.-K."/>
            <person name="Nabholz B."/>
        </authorList>
    </citation>
    <scope>NUCLEOTIDE SEQUENCE</scope>
    <source>
        <strain evidence="7">HGM_15179</strain>
        <tissue evidence="7">Muscle</tissue>
    </source>
</reference>
<protein>
    <recommendedName>
        <fullName evidence="9">High mobility group nucleosome-binding domain-containing protein 3</fullName>
    </recommendedName>
</protein>
<keyword evidence="8" id="KW-1185">Reference proteome</keyword>
<feature type="compositionally biased region" description="Basic and acidic residues" evidence="6">
    <location>
        <begin position="98"/>
        <end position="121"/>
    </location>
</feature>
<feature type="region of interest" description="Disordered" evidence="6">
    <location>
        <begin position="1"/>
        <end position="125"/>
    </location>
</feature>
<dbReference type="AlphaFoldDB" id="A0A8K1DA36"/>
<dbReference type="PRINTS" id="PR00925">
    <property type="entry name" value="NONHISHMG17"/>
</dbReference>
<evidence type="ECO:0000256" key="3">
    <source>
        <dbReference type="ARBA" id="ARBA00023125"/>
    </source>
</evidence>
<dbReference type="GO" id="GO:0000785">
    <property type="term" value="C:chromatin"/>
    <property type="evidence" value="ECO:0007669"/>
    <property type="project" value="InterPro"/>
</dbReference>
<sequence length="234" mass="24786">MDRDTFHYPRVLQAPSTLTLDTSRDGESTSLGNLCQCAAPAEGEAKEEPKRRSARLSAKPAPPKPEPKPKKAAPKKEKAANDKKEDKKAATKGKKGAKGKEETKQEDAKEENHSENGDTKTNELPGAPALKLDALEGLQEPGTPQAQRWAAFEEPLSLARTMATWLPETVSVPGGAVGGHSMARGQMTLVTRVAIVPCLGRGVIGVGLGVQCQAGESLEQPGLVKGVPAQQDIE</sequence>
<evidence type="ECO:0000313" key="8">
    <source>
        <dbReference type="Proteomes" id="UP000796761"/>
    </source>
</evidence>
<dbReference type="InterPro" id="IPR000079">
    <property type="entry name" value="HMGN_fam"/>
</dbReference>
<dbReference type="Pfam" id="PF01101">
    <property type="entry name" value="HMG14_17"/>
    <property type="match status" value="1"/>
</dbReference>
<dbReference type="GO" id="GO:0005634">
    <property type="term" value="C:nucleus"/>
    <property type="evidence" value="ECO:0007669"/>
    <property type="project" value="UniProtKB-SubCell"/>
</dbReference>
<dbReference type="PANTHER" id="PTHR23087">
    <property type="entry name" value="NONHISTONE CHROMOSOMAL PROTEIN HMG"/>
    <property type="match status" value="1"/>
</dbReference>
<comment type="subcellular location">
    <subcellularLocation>
        <location evidence="1">Nucleus</location>
    </subcellularLocation>
</comment>
<evidence type="ECO:0000256" key="6">
    <source>
        <dbReference type="SAM" id="MobiDB-lite"/>
    </source>
</evidence>